<accession>A0A366FGS7</accession>
<reference evidence="1 2" key="1">
    <citation type="submission" date="2018-06" db="EMBL/GenBank/DDBJ databases">
        <title>Genomic Encyclopedia of Type Strains, Phase IV (KMG-IV): sequencing the most valuable type-strain genomes for metagenomic binning, comparative biology and taxonomic classification.</title>
        <authorList>
            <person name="Goeker M."/>
        </authorList>
    </citation>
    <scope>NUCLEOTIDE SEQUENCE [LARGE SCALE GENOMIC DNA]</scope>
    <source>
        <strain evidence="1 2">DSM 24875</strain>
    </source>
</reference>
<dbReference type="EMBL" id="QNRK01000012">
    <property type="protein sequence ID" value="RBP13160.1"/>
    <property type="molecule type" value="Genomic_DNA"/>
</dbReference>
<evidence type="ECO:0000313" key="1">
    <source>
        <dbReference type="EMBL" id="RBP13160.1"/>
    </source>
</evidence>
<protein>
    <submittedName>
        <fullName evidence="1">Uncharacterized protein</fullName>
    </submittedName>
</protein>
<keyword evidence="2" id="KW-1185">Reference proteome</keyword>
<gene>
    <name evidence="1" type="ORF">DFR50_112132</name>
</gene>
<organism evidence="1 2">
    <name type="scientific">Roseiarcus fermentans</name>
    <dbReference type="NCBI Taxonomy" id="1473586"/>
    <lineage>
        <taxon>Bacteria</taxon>
        <taxon>Pseudomonadati</taxon>
        <taxon>Pseudomonadota</taxon>
        <taxon>Alphaproteobacteria</taxon>
        <taxon>Hyphomicrobiales</taxon>
        <taxon>Roseiarcaceae</taxon>
        <taxon>Roseiarcus</taxon>
    </lineage>
</organism>
<sequence length="68" mass="7718">MGTWVADYLDDRLISTVELGDFSKVFEAVLETADNGHLMRLRPPDDATPEQLRRLMQAGSLILTKGRW</sequence>
<dbReference type="AlphaFoldDB" id="A0A366FGS7"/>
<name>A0A366FGS7_9HYPH</name>
<proteinExistence type="predicted"/>
<comment type="caution">
    <text evidence="1">The sequence shown here is derived from an EMBL/GenBank/DDBJ whole genome shotgun (WGS) entry which is preliminary data.</text>
</comment>
<evidence type="ECO:0000313" key="2">
    <source>
        <dbReference type="Proteomes" id="UP000253529"/>
    </source>
</evidence>
<dbReference type="Proteomes" id="UP000253529">
    <property type="component" value="Unassembled WGS sequence"/>
</dbReference>